<accession>A2BWN3</accession>
<reference evidence="1 2" key="1">
    <citation type="journal article" date="2007" name="PLoS Genet.">
        <title>Patterns and implications of gene gain and loss in the evolution of Prochlorococcus.</title>
        <authorList>
            <person name="Kettler G.C."/>
            <person name="Martiny A.C."/>
            <person name="Huang K."/>
            <person name="Zucker J."/>
            <person name="Coleman M.L."/>
            <person name="Rodrigue S."/>
            <person name="Chen F."/>
            <person name="Lapidus A."/>
            <person name="Ferriera S."/>
            <person name="Johnson J."/>
            <person name="Steglich C."/>
            <person name="Church G.M."/>
            <person name="Richardson P."/>
            <person name="Chisholm S.W."/>
        </authorList>
    </citation>
    <scope>NUCLEOTIDE SEQUENCE [LARGE SCALE GENOMIC DNA]</scope>
    <source>
        <strain evidence="1 2">MIT 9515</strain>
    </source>
</reference>
<dbReference type="EMBL" id="CP000552">
    <property type="protein sequence ID" value="ABM72194.1"/>
    <property type="molecule type" value="Genomic_DNA"/>
</dbReference>
<evidence type="ECO:0000313" key="2">
    <source>
        <dbReference type="Proteomes" id="UP000001589"/>
    </source>
</evidence>
<dbReference type="STRING" id="167542.P9515_09871"/>
<dbReference type="KEGG" id="pmc:P9515_09871"/>
<dbReference type="AlphaFoldDB" id="A2BWN3"/>
<evidence type="ECO:0000313" key="1">
    <source>
        <dbReference type="EMBL" id="ABM72194.1"/>
    </source>
</evidence>
<dbReference type="Proteomes" id="UP000001589">
    <property type="component" value="Chromosome"/>
</dbReference>
<organism evidence="1 2">
    <name type="scientific">Prochlorococcus marinus (strain MIT 9515)</name>
    <dbReference type="NCBI Taxonomy" id="167542"/>
    <lineage>
        <taxon>Bacteria</taxon>
        <taxon>Bacillati</taxon>
        <taxon>Cyanobacteriota</taxon>
        <taxon>Cyanophyceae</taxon>
        <taxon>Synechococcales</taxon>
        <taxon>Prochlorococcaceae</taxon>
        <taxon>Prochlorococcus</taxon>
    </lineage>
</organism>
<dbReference type="HOGENOM" id="CLU_3046839_0_0_3"/>
<name>A2BWN3_PROM5</name>
<proteinExistence type="predicted"/>
<sequence length="54" mass="6390">MISLLIDFILYRKYKKIEYGIIDAANKAVLSNFDKKSINLKKKSFINKIPHIYK</sequence>
<gene>
    <name evidence="1" type="ordered locus">P9515_09871</name>
</gene>
<protein>
    <submittedName>
        <fullName evidence="1">Uncharacterized protein</fullName>
    </submittedName>
</protein>